<dbReference type="GO" id="GO:0000976">
    <property type="term" value="F:transcription cis-regulatory region binding"/>
    <property type="evidence" value="ECO:0007669"/>
    <property type="project" value="TreeGrafter"/>
</dbReference>
<evidence type="ECO:0000313" key="6">
    <source>
        <dbReference type="EMBL" id="AZI58947.1"/>
    </source>
</evidence>
<evidence type="ECO:0000313" key="7">
    <source>
        <dbReference type="Proteomes" id="UP000268084"/>
    </source>
</evidence>
<dbReference type="Proteomes" id="UP000268084">
    <property type="component" value="Chromosome"/>
</dbReference>
<feature type="domain" description="HTH tetR-type" evidence="5">
    <location>
        <begin position="24"/>
        <end position="83"/>
    </location>
</feature>
<keyword evidence="7" id="KW-1185">Reference proteome</keyword>
<evidence type="ECO:0000259" key="5">
    <source>
        <dbReference type="PROSITE" id="PS50977"/>
    </source>
</evidence>
<keyword evidence="2 4" id="KW-0238">DNA-binding</keyword>
<dbReference type="AlphaFoldDB" id="A0A3G8ZQ84"/>
<dbReference type="EMBL" id="CP034170">
    <property type="protein sequence ID" value="AZI58947.1"/>
    <property type="molecule type" value="Genomic_DNA"/>
</dbReference>
<sequence length="218" mass="23259">MSAHSCTFDQVPLPCVRAPALPPDQRRQAIITATLPLLRTFGPTVTTRQIATAAGIAEGTIFRVFPDKETLIQKTIESVFDPEAAIAELEALDPEAELQPRLTAAVEILQRRLRDVFHLIATVGAAHRRLPHTSLASPGPDAVMDAVLEVLGPDLPRLRLEPAEAGHMLRLLVFAGTHPVMTATAPVSASQIADLFLHGSLASPTAPQNAQTPGEPSC</sequence>
<evidence type="ECO:0000256" key="2">
    <source>
        <dbReference type="ARBA" id="ARBA00023125"/>
    </source>
</evidence>
<feature type="DNA-binding region" description="H-T-H motif" evidence="4">
    <location>
        <begin position="46"/>
        <end position="65"/>
    </location>
</feature>
<dbReference type="PANTHER" id="PTHR30055:SF234">
    <property type="entry name" value="HTH-TYPE TRANSCRIPTIONAL REGULATOR BETI"/>
    <property type="match status" value="1"/>
</dbReference>
<dbReference type="OrthoDB" id="3539650at2"/>
<dbReference type="InterPro" id="IPR001647">
    <property type="entry name" value="HTH_TetR"/>
</dbReference>
<proteinExistence type="predicted"/>
<dbReference type="Gene3D" id="1.10.357.10">
    <property type="entry name" value="Tetracycline Repressor, domain 2"/>
    <property type="match status" value="1"/>
</dbReference>
<dbReference type="SUPFAM" id="SSF46689">
    <property type="entry name" value="Homeodomain-like"/>
    <property type="match status" value="1"/>
</dbReference>
<dbReference type="PANTHER" id="PTHR30055">
    <property type="entry name" value="HTH-TYPE TRANSCRIPTIONAL REGULATOR RUTR"/>
    <property type="match status" value="1"/>
</dbReference>
<accession>A0A3G8ZQ84</accession>
<evidence type="ECO:0000256" key="4">
    <source>
        <dbReference type="PROSITE-ProRule" id="PRU00335"/>
    </source>
</evidence>
<evidence type="ECO:0000256" key="3">
    <source>
        <dbReference type="ARBA" id="ARBA00023163"/>
    </source>
</evidence>
<name>A0A3G8ZQ84_9ACTN</name>
<gene>
    <name evidence="6" type="ORF">EH165_13155</name>
</gene>
<dbReference type="InterPro" id="IPR009057">
    <property type="entry name" value="Homeodomain-like_sf"/>
</dbReference>
<reference evidence="6 7" key="1">
    <citation type="submission" date="2018-11" db="EMBL/GenBank/DDBJ databases">
        <authorList>
            <person name="Da X."/>
        </authorList>
    </citation>
    <scope>NUCLEOTIDE SEQUENCE [LARGE SCALE GENOMIC DNA]</scope>
    <source>
        <strain evidence="6 7">S14-144</strain>
    </source>
</reference>
<keyword evidence="3" id="KW-0804">Transcription</keyword>
<dbReference type="PROSITE" id="PS50977">
    <property type="entry name" value="HTH_TETR_2"/>
    <property type="match status" value="1"/>
</dbReference>
<dbReference type="InterPro" id="IPR050109">
    <property type="entry name" value="HTH-type_TetR-like_transc_reg"/>
</dbReference>
<dbReference type="Pfam" id="PF00440">
    <property type="entry name" value="TetR_N"/>
    <property type="match status" value="1"/>
</dbReference>
<dbReference type="KEGG" id="nak:EH165_13155"/>
<protein>
    <submittedName>
        <fullName evidence="6">TetR/AcrR family transcriptional regulator</fullName>
    </submittedName>
</protein>
<reference evidence="6 7" key="2">
    <citation type="submission" date="2018-12" db="EMBL/GenBank/DDBJ databases">
        <title>Nakamurella antarcticus sp. nov., isolated from Antarctica South Shetland Islands soil.</title>
        <authorList>
            <person name="Peng F."/>
        </authorList>
    </citation>
    <scope>NUCLEOTIDE SEQUENCE [LARGE SCALE GENOMIC DNA]</scope>
    <source>
        <strain evidence="6 7">S14-144</strain>
    </source>
</reference>
<organism evidence="6 7">
    <name type="scientific">Nakamurella antarctica</name>
    <dbReference type="NCBI Taxonomy" id="1902245"/>
    <lineage>
        <taxon>Bacteria</taxon>
        <taxon>Bacillati</taxon>
        <taxon>Actinomycetota</taxon>
        <taxon>Actinomycetes</taxon>
        <taxon>Nakamurellales</taxon>
        <taxon>Nakamurellaceae</taxon>
        <taxon>Nakamurella</taxon>
    </lineage>
</organism>
<keyword evidence="1" id="KW-0805">Transcription regulation</keyword>
<dbReference type="GO" id="GO:0003700">
    <property type="term" value="F:DNA-binding transcription factor activity"/>
    <property type="evidence" value="ECO:0007669"/>
    <property type="project" value="TreeGrafter"/>
</dbReference>
<evidence type="ECO:0000256" key="1">
    <source>
        <dbReference type="ARBA" id="ARBA00023015"/>
    </source>
</evidence>